<dbReference type="HOGENOM" id="CLU_3257374_0_0_9"/>
<evidence type="ECO:0000313" key="2">
    <source>
        <dbReference type="Proteomes" id="UP000016662"/>
    </source>
</evidence>
<sequence length="42" mass="4511">MIFYPMEGDPSGFFDGAENAAFSFPSVNFCEIGRCSGGKLTI</sequence>
<dbReference type="AlphaFoldDB" id="U2ME78"/>
<proteinExistence type="predicted"/>
<comment type="caution">
    <text evidence="1">The sequence shown here is derived from an EMBL/GenBank/DDBJ whole genome shotgun (WGS) entry which is preliminary data.</text>
</comment>
<accession>U2ME78</accession>
<name>U2ME78_9FIRM</name>
<reference evidence="1 2" key="1">
    <citation type="submission" date="2013-07" db="EMBL/GenBank/DDBJ databases">
        <authorList>
            <person name="Weinstock G."/>
            <person name="Sodergren E."/>
            <person name="Wylie T."/>
            <person name="Fulton L."/>
            <person name="Fulton R."/>
            <person name="Fronick C."/>
            <person name="O'Laughlin M."/>
            <person name="Godfrey J."/>
            <person name="Miner T."/>
            <person name="Herter B."/>
            <person name="Appelbaum E."/>
            <person name="Cordes M."/>
            <person name="Lek S."/>
            <person name="Wollam A."/>
            <person name="Pepin K.H."/>
            <person name="Palsikar V.B."/>
            <person name="Mitreva M."/>
            <person name="Wilson R.K."/>
        </authorList>
    </citation>
    <scope>NUCLEOTIDE SEQUENCE [LARGE SCALE GENOMIC DNA]</scope>
    <source>
        <strain evidence="1 2">ATCC 27760</strain>
    </source>
</reference>
<dbReference type="Proteomes" id="UP000016662">
    <property type="component" value="Unassembled WGS sequence"/>
</dbReference>
<gene>
    <name evidence="1" type="ORF">RUMCAL_00006</name>
</gene>
<evidence type="ECO:0000313" key="1">
    <source>
        <dbReference type="EMBL" id="ERJ97593.1"/>
    </source>
</evidence>
<keyword evidence="2" id="KW-1185">Reference proteome</keyword>
<organism evidence="1 2">
    <name type="scientific">Ruminococcus callidus ATCC 27760</name>
    <dbReference type="NCBI Taxonomy" id="411473"/>
    <lineage>
        <taxon>Bacteria</taxon>
        <taxon>Bacillati</taxon>
        <taxon>Bacillota</taxon>
        <taxon>Clostridia</taxon>
        <taxon>Eubacteriales</taxon>
        <taxon>Oscillospiraceae</taxon>
        <taxon>Ruminococcus</taxon>
    </lineage>
</organism>
<dbReference type="EMBL" id="AWVF01000001">
    <property type="protein sequence ID" value="ERJ97593.1"/>
    <property type="molecule type" value="Genomic_DNA"/>
</dbReference>
<protein>
    <submittedName>
        <fullName evidence="1">Uncharacterized protein</fullName>
    </submittedName>
</protein>